<evidence type="ECO:0000256" key="1">
    <source>
        <dbReference type="SAM" id="MobiDB-lite"/>
    </source>
</evidence>
<dbReference type="AlphaFoldDB" id="A0A812UIQ4"/>
<accession>A0A812UIQ4</accession>
<reference evidence="2" key="1">
    <citation type="submission" date="2021-02" db="EMBL/GenBank/DDBJ databases">
        <authorList>
            <person name="Dougan E. K."/>
            <person name="Rhodes N."/>
            <person name="Thang M."/>
            <person name="Chan C."/>
        </authorList>
    </citation>
    <scope>NUCLEOTIDE SEQUENCE</scope>
</reference>
<feature type="compositionally biased region" description="Basic and acidic residues" evidence="1">
    <location>
        <begin position="167"/>
        <end position="182"/>
    </location>
</feature>
<feature type="region of interest" description="Disordered" evidence="1">
    <location>
        <begin position="114"/>
        <end position="193"/>
    </location>
</feature>
<sequence length="339" mass="36995">MDPHMEPSPARSPVARRVCPECEESRSKLKRAVVVIEALKARVTDLETASARRGAIGGRQRIGETLEEKVQSELERKDQEVRTMREAVIELSAQITAKEALLADCQERLAEAAARAPAAPSEHRSGYMAPPPAVEKHYPGGWRPPGGNITASSMSAAAFPVPPAASEAKEVSEPRQSRERQQAGEAEPAEGAQSLQLRWSQWVARATASSHTGLLHFAAISAAAKSLFEALGFPQEGALKLATVDCGPRPIMRVFARQSDDTAEIEFSEPHSRVEAEDAECRFLIFGFGGRVRSPPTDRAPPSRRFSQRARVCEGWRVQGSYGHPSVASHWKPKPCPNR</sequence>
<name>A0A812UIQ4_9DINO</name>
<gene>
    <name evidence="2" type="ORF">SNAT2548_LOCUS32915</name>
</gene>
<feature type="compositionally biased region" description="Low complexity" evidence="1">
    <location>
        <begin position="183"/>
        <end position="193"/>
    </location>
</feature>
<dbReference type="EMBL" id="CAJNDS010002733">
    <property type="protein sequence ID" value="CAE7576968.1"/>
    <property type="molecule type" value="Genomic_DNA"/>
</dbReference>
<evidence type="ECO:0000313" key="3">
    <source>
        <dbReference type="Proteomes" id="UP000604046"/>
    </source>
</evidence>
<dbReference type="Proteomes" id="UP000604046">
    <property type="component" value="Unassembled WGS sequence"/>
</dbReference>
<comment type="caution">
    <text evidence="2">The sequence shown here is derived from an EMBL/GenBank/DDBJ whole genome shotgun (WGS) entry which is preliminary data.</text>
</comment>
<keyword evidence="3" id="KW-1185">Reference proteome</keyword>
<organism evidence="2 3">
    <name type="scientific">Symbiodinium natans</name>
    <dbReference type="NCBI Taxonomy" id="878477"/>
    <lineage>
        <taxon>Eukaryota</taxon>
        <taxon>Sar</taxon>
        <taxon>Alveolata</taxon>
        <taxon>Dinophyceae</taxon>
        <taxon>Suessiales</taxon>
        <taxon>Symbiodiniaceae</taxon>
        <taxon>Symbiodinium</taxon>
    </lineage>
</organism>
<proteinExistence type="predicted"/>
<evidence type="ECO:0000313" key="2">
    <source>
        <dbReference type="EMBL" id="CAE7576968.1"/>
    </source>
</evidence>
<protein>
    <submittedName>
        <fullName evidence="2">Uncharacterized protein</fullName>
    </submittedName>
</protein>